<evidence type="ECO:0000313" key="2">
    <source>
        <dbReference type="Proteomes" id="UP000604381"/>
    </source>
</evidence>
<keyword evidence="2" id="KW-1185">Reference proteome</keyword>
<dbReference type="Pfam" id="PF07963">
    <property type="entry name" value="N_methyl"/>
    <property type="match status" value="1"/>
</dbReference>
<dbReference type="AlphaFoldDB" id="A0A930UHQ1"/>
<organism evidence="1 2">
    <name type="scientific">Candidatus Amphirhobacter heronislandensis</name>
    <dbReference type="NCBI Taxonomy" id="1732024"/>
    <lineage>
        <taxon>Bacteria</taxon>
        <taxon>Pseudomonadati</taxon>
        <taxon>Pseudomonadota</taxon>
        <taxon>Gammaproteobacteria</taxon>
        <taxon>Candidatus Tethybacterales</taxon>
        <taxon>Candidatus Tethybacteraceae</taxon>
        <taxon>Candidatus Amphirhobacter</taxon>
    </lineage>
</organism>
<dbReference type="SUPFAM" id="SSF54523">
    <property type="entry name" value="Pili subunits"/>
    <property type="match status" value="1"/>
</dbReference>
<gene>
    <name evidence="1" type="ORF">ISN26_07385</name>
</gene>
<dbReference type="EMBL" id="JADHEI010000053">
    <property type="protein sequence ID" value="MBF2735873.1"/>
    <property type="molecule type" value="Genomic_DNA"/>
</dbReference>
<dbReference type="InterPro" id="IPR045584">
    <property type="entry name" value="Pilin-like"/>
</dbReference>
<dbReference type="NCBIfam" id="TIGR02532">
    <property type="entry name" value="IV_pilin_GFxxxE"/>
    <property type="match status" value="1"/>
</dbReference>
<name>A0A930UHQ1_9GAMM</name>
<evidence type="ECO:0000313" key="1">
    <source>
        <dbReference type="EMBL" id="MBF2735873.1"/>
    </source>
</evidence>
<sequence>MSRSRSSRGFTMIEMILVLVVFGLLLGGVLKTTEMIDSAKVKALIERRHSMEYAWYSFIDRYGAWPSKVELIRERLPHHGHRRTIHTGSGRLVDQYIWLGDGPAISTHLTAAGFLKCDVCTERGRRQPSHANSPPNGHGGVMFFFNNYTTQQYYALAAGETRNDATPLLNMGSEVPSNLMAEFDLKTDDGVPHRGRVRYAWLGSDFSTPSSVATNYGNCVNTRADGNPAGLGPISSNPHGQQELYWRPAGSRPPVYDDCPAYVLMK</sequence>
<reference evidence="1" key="1">
    <citation type="submission" date="2020-10" db="EMBL/GenBank/DDBJ databases">
        <title>An improved Amphimedon queenslandica hologenome assembly reveals how three proteobacterial symbionts can extend the metabolic phenotypic of their marine sponge host.</title>
        <authorList>
            <person name="Degnan B."/>
            <person name="Degnan S."/>
            <person name="Xiang X."/>
        </authorList>
    </citation>
    <scope>NUCLEOTIDE SEQUENCE</scope>
    <source>
        <strain evidence="1">AqS2</strain>
    </source>
</reference>
<proteinExistence type="predicted"/>
<dbReference type="Proteomes" id="UP000604381">
    <property type="component" value="Unassembled WGS sequence"/>
</dbReference>
<accession>A0A930UHQ1</accession>
<dbReference type="InterPro" id="IPR012902">
    <property type="entry name" value="N_methyl_site"/>
</dbReference>
<protein>
    <submittedName>
        <fullName evidence="1">Prepilin-type N-terminal cleavage/methylation domain-containing protein</fullName>
    </submittedName>
</protein>
<comment type="caution">
    <text evidence="1">The sequence shown here is derived from an EMBL/GenBank/DDBJ whole genome shotgun (WGS) entry which is preliminary data.</text>
</comment>